<name>A0ACB6Z9F6_THEGA</name>
<organism evidence="1 2">
    <name type="scientific">Thelephora ganbajun</name>
    <name type="common">Ganba fungus</name>
    <dbReference type="NCBI Taxonomy" id="370292"/>
    <lineage>
        <taxon>Eukaryota</taxon>
        <taxon>Fungi</taxon>
        <taxon>Dikarya</taxon>
        <taxon>Basidiomycota</taxon>
        <taxon>Agaricomycotina</taxon>
        <taxon>Agaricomycetes</taxon>
        <taxon>Thelephorales</taxon>
        <taxon>Thelephoraceae</taxon>
        <taxon>Thelephora</taxon>
    </lineage>
</organism>
<accession>A0ACB6Z9F6</accession>
<reference evidence="1" key="2">
    <citation type="journal article" date="2020" name="Nat. Commun.">
        <title>Large-scale genome sequencing of mycorrhizal fungi provides insights into the early evolution of symbiotic traits.</title>
        <authorList>
            <person name="Miyauchi S."/>
            <person name="Kiss E."/>
            <person name="Kuo A."/>
            <person name="Drula E."/>
            <person name="Kohler A."/>
            <person name="Sanchez-Garcia M."/>
            <person name="Morin E."/>
            <person name="Andreopoulos B."/>
            <person name="Barry K.W."/>
            <person name="Bonito G."/>
            <person name="Buee M."/>
            <person name="Carver A."/>
            <person name="Chen C."/>
            <person name="Cichocki N."/>
            <person name="Clum A."/>
            <person name="Culley D."/>
            <person name="Crous P.W."/>
            <person name="Fauchery L."/>
            <person name="Girlanda M."/>
            <person name="Hayes R.D."/>
            <person name="Keri Z."/>
            <person name="LaButti K."/>
            <person name="Lipzen A."/>
            <person name="Lombard V."/>
            <person name="Magnuson J."/>
            <person name="Maillard F."/>
            <person name="Murat C."/>
            <person name="Nolan M."/>
            <person name="Ohm R.A."/>
            <person name="Pangilinan J."/>
            <person name="Pereira M.F."/>
            <person name="Perotto S."/>
            <person name="Peter M."/>
            <person name="Pfister S."/>
            <person name="Riley R."/>
            <person name="Sitrit Y."/>
            <person name="Stielow J.B."/>
            <person name="Szollosi G."/>
            <person name="Zifcakova L."/>
            <person name="Stursova M."/>
            <person name="Spatafora J.W."/>
            <person name="Tedersoo L."/>
            <person name="Vaario L.M."/>
            <person name="Yamada A."/>
            <person name="Yan M."/>
            <person name="Wang P."/>
            <person name="Xu J."/>
            <person name="Bruns T."/>
            <person name="Baldrian P."/>
            <person name="Vilgalys R."/>
            <person name="Dunand C."/>
            <person name="Henrissat B."/>
            <person name="Grigoriev I.V."/>
            <person name="Hibbett D."/>
            <person name="Nagy L.G."/>
            <person name="Martin F.M."/>
        </authorList>
    </citation>
    <scope>NUCLEOTIDE SEQUENCE</scope>
    <source>
        <strain evidence="1">P2</strain>
    </source>
</reference>
<comment type="caution">
    <text evidence="1">The sequence shown here is derived from an EMBL/GenBank/DDBJ whole genome shotgun (WGS) entry which is preliminary data.</text>
</comment>
<reference evidence="1" key="1">
    <citation type="submission" date="2019-10" db="EMBL/GenBank/DDBJ databases">
        <authorList>
            <consortium name="DOE Joint Genome Institute"/>
            <person name="Kuo A."/>
            <person name="Miyauchi S."/>
            <person name="Kiss E."/>
            <person name="Drula E."/>
            <person name="Kohler A."/>
            <person name="Sanchez-Garcia M."/>
            <person name="Andreopoulos B."/>
            <person name="Barry K.W."/>
            <person name="Bonito G."/>
            <person name="Buee M."/>
            <person name="Carver A."/>
            <person name="Chen C."/>
            <person name="Cichocki N."/>
            <person name="Clum A."/>
            <person name="Culley D."/>
            <person name="Crous P.W."/>
            <person name="Fauchery L."/>
            <person name="Girlanda M."/>
            <person name="Hayes R."/>
            <person name="Keri Z."/>
            <person name="Labutti K."/>
            <person name="Lipzen A."/>
            <person name="Lombard V."/>
            <person name="Magnuson J."/>
            <person name="Maillard F."/>
            <person name="Morin E."/>
            <person name="Murat C."/>
            <person name="Nolan M."/>
            <person name="Ohm R."/>
            <person name="Pangilinan J."/>
            <person name="Pereira M."/>
            <person name="Perotto S."/>
            <person name="Peter M."/>
            <person name="Riley R."/>
            <person name="Sitrit Y."/>
            <person name="Stielow B."/>
            <person name="Szollosi G."/>
            <person name="Zifcakova L."/>
            <person name="Stursova M."/>
            <person name="Spatafora J.W."/>
            <person name="Tedersoo L."/>
            <person name="Vaario L.-M."/>
            <person name="Yamada A."/>
            <person name="Yan M."/>
            <person name="Wang P."/>
            <person name="Xu J."/>
            <person name="Bruns T."/>
            <person name="Baldrian P."/>
            <person name="Vilgalys R."/>
            <person name="Henrissat B."/>
            <person name="Grigoriev I.V."/>
            <person name="Hibbett D."/>
            <person name="Nagy L.G."/>
            <person name="Martin F.M."/>
        </authorList>
    </citation>
    <scope>NUCLEOTIDE SEQUENCE</scope>
    <source>
        <strain evidence="1">P2</strain>
    </source>
</reference>
<evidence type="ECO:0000313" key="2">
    <source>
        <dbReference type="Proteomes" id="UP000886501"/>
    </source>
</evidence>
<proteinExistence type="predicted"/>
<gene>
    <name evidence="1" type="ORF">BDM02DRAFT_3262523</name>
</gene>
<sequence>MLTGASTSPRVDETPITRGTPKAKTRPKPKLKGKRSPTRLAPSDGEHNLDSGPSPTKRIPSPKVTSGTQTKVTTPKSDPKPKTTRKSITKPKSTRSTERGSTTAARPKSEIPRGSEVFVDMEGDDHSSSLLPPSPSPAPPIRPRIRGVLKRKRRVSSGPSSGEDRSGPKVDPGQRPSSTSRSRAITSEAIDVDADDHGDNPETGGSKLRTRLQSSSKTTTEVTSASAPANTIPVVASSSGERREDDTLNRIDGLYTHPPLPPPLPMGFSGQTHQSFAQYPGHHPPFQDHAINFNHAHYQNHDHNRYGHGSYPLFQDPSTQALLVQAVTQLAVIVNGGRPPPQVGHIGGMPGTMQAMNGFPSSPGWGMFPAWPPSTPTTSRYPYGHDHQQRLFQSSYVTHHQAGGGAGLSTPSSALFPLSNTFPSSLSLPESIPGVQTTGSVQERVTNRTNDPAETSKRRAEGSPPTMRGRSQTRSMVKETPFDQDSGEEGSDDRRLSPKNRNGVRGRTPGPSRR</sequence>
<protein>
    <submittedName>
        <fullName evidence="1">Uncharacterized protein</fullName>
    </submittedName>
</protein>
<evidence type="ECO:0000313" key="1">
    <source>
        <dbReference type="EMBL" id="KAF9646035.1"/>
    </source>
</evidence>
<dbReference type="EMBL" id="MU118069">
    <property type="protein sequence ID" value="KAF9646035.1"/>
    <property type="molecule type" value="Genomic_DNA"/>
</dbReference>
<keyword evidence="2" id="KW-1185">Reference proteome</keyword>
<dbReference type="Proteomes" id="UP000886501">
    <property type="component" value="Unassembled WGS sequence"/>
</dbReference>